<feature type="domain" description="HAMP" evidence="9">
    <location>
        <begin position="211"/>
        <end position="263"/>
    </location>
</feature>
<keyword evidence="5" id="KW-0175">Coiled coil</keyword>
<dbReference type="Proteomes" id="UP000480178">
    <property type="component" value="Chromosome"/>
</dbReference>
<dbReference type="Gene3D" id="1.10.287.950">
    <property type="entry name" value="Methyl-accepting chemotaxis protein"/>
    <property type="match status" value="1"/>
</dbReference>
<evidence type="ECO:0000256" key="3">
    <source>
        <dbReference type="ARBA" id="ARBA00029447"/>
    </source>
</evidence>
<dbReference type="InterPro" id="IPR003660">
    <property type="entry name" value="HAMP_dom"/>
</dbReference>
<gene>
    <name evidence="10" type="ORF">GXP67_16615</name>
</gene>
<dbReference type="Pfam" id="PF00015">
    <property type="entry name" value="MCPsignal"/>
    <property type="match status" value="1"/>
</dbReference>
<comment type="similarity">
    <text evidence="3">Belongs to the methyl-accepting chemotaxis (MCP) protein family.</text>
</comment>
<evidence type="ECO:0000259" key="8">
    <source>
        <dbReference type="PROSITE" id="PS50111"/>
    </source>
</evidence>
<dbReference type="SMART" id="SM00304">
    <property type="entry name" value="HAMP"/>
    <property type="match status" value="1"/>
</dbReference>
<dbReference type="PROSITE" id="PS50111">
    <property type="entry name" value="CHEMOTAXIS_TRANSDUC_2"/>
    <property type="match status" value="1"/>
</dbReference>
<evidence type="ECO:0000256" key="7">
    <source>
        <dbReference type="SAM" id="Phobius"/>
    </source>
</evidence>
<dbReference type="SMART" id="SM00283">
    <property type="entry name" value="MA"/>
    <property type="match status" value="1"/>
</dbReference>
<evidence type="ECO:0000313" key="10">
    <source>
        <dbReference type="EMBL" id="QHT68148.1"/>
    </source>
</evidence>
<dbReference type="InterPro" id="IPR004090">
    <property type="entry name" value="Chemotax_Me-accpt_rcpt"/>
</dbReference>
<evidence type="ECO:0000313" key="11">
    <source>
        <dbReference type="Proteomes" id="UP000480178"/>
    </source>
</evidence>
<keyword evidence="7" id="KW-1133">Transmembrane helix</keyword>
<dbReference type="GO" id="GO:0007165">
    <property type="term" value="P:signal transduction"/>
    <property type="evidence" value="ECO:0007669"/>
    <property type="project" value="UniProtKB-KW"/>
</dbReference>
<dbReference type="FunFam" id="1.10.287.950:FF:000001">
    <property type="entry name" value="Methyl-accepting chemotaxis sensory transducer"/>
    <property type="match status" value="1"/>
</dbReference>
<evidence type="ECO:0000256" key="1">
    <source>
        <dbReference type="ARBA" id="ARBA00004370"/>
    </source>
</evidence>
<feature type="region of interest" description="Disordered" evidence="6">
    <location>
        <begin position="273"/>
        <end position="310"/>
    </location>
</feature>
<organism evidence="10 11">
    <name type="scientific">Rhodocytophaga rosea</name>
    <dbReference type="NCBI Taxonomy" id="2704465"/>
    <lineage>
        <taxon>Bacteria</taxon>
        <taxon>Pseudomonadati</taxon>
        <taxon>Bacteroidota</taxon>
        <taxon>Cytophagia</taxon>
        <taxon>Cytophagales</taxon>
        <taxon>Rhodocytophagaceae</taxon>
        <taxon>Rhodocytophaga</taxon>
    </lineage>
</organism>
<dbReference type="PANTHER" id="PTHR43531">
    <property type="entry name" value="PROTEIN ICFG"/>
    <property type="match status" value="1"/>
</dbReference>
<dbReference type="SUPFAM" id="SSF58104">
    <property type="entry name" value="Methyl-accepting chemotaxis protein (MCP) signaling domain"/>
    <property type="match status" value="1"/>
</dbReference>
<keyword evidence="11" id="KW-1185">Reference proteome</keyword>
<dbReference type="EMBL" id="CP048222">
    <property type="protein sequence ID" value="QHT68148.1"/>
    <property type="molecule type" value="Genomic_DNA"/>
</dbReference>
<dbReference type="Pfam" id="PF00672">
    <property type="entry name" value="HAMP"/>
    <property type="match status" value="1"/>
</dbReference>
<keyword evidence="2" id="KW-0145">Chemotaxis</keyword>
<evidence type="ECO:0000256" key="5">
    <source>
        <dbReference type="SAM" id="Coils"/>
    </source>
</evidence>
<keyword evidence="7" id="KW-0472">Membrane</keyword>
<proteinExistence type="inferred from homology"/>
<accession>A0A6C0GJD2</accession>
<evidence type="ECO:0000256" key="2">
    <source>
        <dbReference type="ARBA" id="ARBA00022500"/>
    </source>
</evidence>
<feature type="compositionally biased region" description="Low complexity" evidence="6">
    <location>
        <begin position="273"/>
        <end position="306"/>
    </location>
</feature>
<dbReference type="InterPro" id="IPR051310">
    <property type="entry name" value="MCP_chemotaxis"/>
</dbReference>
<name>A0A6C0GJD2_9BACT</name>
<dbReference type="Pfam" id="PF12729">
    <property type="entry name" value="4HB_MCP_1"/>
    <property type="match status" value="1"/>
</dbReference>
<feature type="coiled-coil region" evidence="5">
    <location>
        <begin position="454"/>
        <end position="481"/>
    </location>
</feature>
<evidence type="ECO:0000256" key="4">
    <source>
        <dbReference type="PROSITE-ProRule" id="PRU00284"/>
    </source>
</evidence>
<dbReference type="RefSeq" id="WP_162444166.1">
    <property type="nucleotide sequence ID" value="NZ_CP048222.1"/>
</dbReference>
<feature type="transmembrane region" description="Helical" evidence="7">
    <location>
        <begin position="191"/>
        <end position="211"/>
    </location>
</feature>
<reference evidence="10 11" key="1">
    <citation type="submission" date="2020-01" db="EMBL/GenBank/DDBJ databases">
        <authorList>
            <person name="Kim M.K."/>
        </authorList>
    </citation>
    <scope>NUCLEOTIDE SEQUENCE [LARGE SCALE GENOMIC DNA]</scope>
    <source>
        <strain evidence="10 11">172606-1</strain>
    </source>
</reference>
<sequence length="558" mass="60600">MQLTIKAKLILAFFTLISLAGAIFYLGNSNAATMNGRVSIIVDRNTKRIVLAGKIAEDIQFITNREKDLILAKTPEEIQEFTKEIDSRKSDFESRIDQLKELSDEKGMEIIENFSKAWTEYDKSFTKVKALAVSNTDSSGAAAYEISRTIGRAASMEAASTINQIIKKNEKALATAKEETDTIYNDARINMIILLMSGILIAAAISFWIITSISASIAQAKEAIKAVAIGDLTVNIDTRRKDEIGELLSYLDEMAGRLKGIIGNITNASDNIASASQQMSSSSQQVSQGASEQAASAEEVSSSMEEMTSNIQQNTDNAQQTEKIALQAAEDIKEGSLAVNQTVDSMRIIAQKISIIEEIARQTNLLALNAAVEAARAGEHGKGFAVVAAEVRKLAERSQVAANEINALSKSSVAIAEKSGKLLEQIVPNIEKTSRLVQEIAASSMEQNSGAEQVNSAIQQLNQVIQQNAAASEEMATSSEELSSQAEQLRDTIAFFKVDTNKQVSKPLQGISLKHKSNSVPYKQNPYKNKTVSNIKHSAGGVHLNMNTDAMDEDYEKY</sequence>
<dbReference type="PROSITE" id="PS50885">
    <property type="entry name" value="HAMP"/>
    <property type="match status" value="1"/>
</dbReference>
<dbReference type="PRINTS" id="PR00260">
    <property type="entry name" value="CHEMTRNSDUCR"/>
</dbReference>
<keyword evidence="4" id="KW-0807">Transducer</keyword>
<protein>
    <submittedName>
        <fullName evidence="10">HAMP domain-containing protein</fullName>
    </submittedName>
</protein>
<feature type="domain" description="Methyl-accepting transducer" evidence="8">
    <location>
        <begin position="268"/>
        <end position="483"/>
    </location>
</feature>
<evidence type="ECO:0000259" key="9">
    <source>
        <dbReference type="PROSITE" id="PS50885"/>
    </source>
</evidence>
<dbReference type="AlphaFoldDB" id="A0A6C0GJD2"/>
<dbReference type="GO" id="GO:0004888">
    <property type="term" value="F:transmembrane signaling receptor activity"/>
    <property type="evidence" value="ECO:0007669"/>
    <property type="project" value="InterPro"/>
</dbReference>
<dbReference type="CDD" id="cd06225">
    <property type="entry name" value="HAMP"/>
    <property type="match status" value="1"/>
</dbReference>
<dbReference type="InterPro" id="IPR004089">
    <property type="entry name" value="MCPsignal_dom"/>
</dbReference>
<keyword evidence="7" id="KW-0812">Transmembrane</keyword>
<dbReference type="KEGG" id="rhoz:GXP67_16615"/>
<dbReference type="GO" id="GO:0005886">
    <property type="term" value="C:plasma membrane"/>
    <property type="evidence" value="ECO:0007669"/>
    <property type="project" value="TreeGrafter"/>
</dbReference>
<dbReference type="InterPro" id="IPR024478">
    <property type="entry name" value="HlyB_4HB_MCP"/>
</dbReference>
<dbReference type="PANTHER" id="PTHR43531:SF11">
    <property type="entry name" value="METHYL-ACCEPTING CHEMOTAXIS PROTEIN 3"/>
    <property type="match status" value="1"/>
</dbReference>
<comment type="subcellular location">
    <subcellularLocation>
        <location evidence="1">Membrane</location>
    </subcellularLocation>
</comment>
<evidence type="ECO:0000256" key="6">
    <source>
        <dbReference type="SAM" id="MobiDB-lite"/>
    </source>
</evidence>
<dbReference type="GO" id="GO:0006935">
    <property type="term" value="P:chemotaxis"/>
    <property type="evidence" value="ECO:0007669"/>
    <property type="project" value="UniProtKB-KW"/>
</dbReference>